<dbReference type="EMBL" id="JAAOYM010000001">
    <property type="protein sequence ID" value="NIJ10612.1"/>
    <property type="molecule type" value="Genomic_DNA"/>
</dbReference>
<comment type="caution">
    <text evidence="1">The sequence shown here is derived from an EMBL/GenBank/DDBJ whole genome shotgun (WGS) entry which is preliminary data.</text>
</comment>
<evidence type="ECO:0000313" key="1">
    <source>
        <dbReference type="EMBL" id="NIJ10612.1"/>
    </source>
</evidence>
<dbReference type="AlphaFoldDB" id="A0A7X5UMT6"/>
<proteinExistence type="predicted"/>
<dbReference type="Proteomes" id="UP000545493">
    <property type="component" value="Unassembled WGS sequence"/>
</dbReference>
<protein>
    <submittedName>
        <fullName evidence="1">ABC-type enterobactin transport system permease subunit</fullName>
    </submittedName>
</protein>
<gene>
    <name evidence="1" type="ORF">FHU38_000956</name>
</gene>
<organism evidence="1 2">
    <name type="scientific">Saccharomonospora amisosensis</name>
    <dbReference type="NCBI Taxonomy" id="1128677"/>
    <lineage>
        <taxon>Bacteria</taxon>
        <taxon>Bacillati</taxon>
        <taxon>Actinomycetota</taxon>
        <taxon>Actinomycetes</taxon>
        <taxon>Pseudonocardiales</taxon>
        <taxon>Pseudonocardiaceae</taxon>
        <taxon>Saccharomonospora</taxon>
    </lineage>
</organism>
<reference evidence="1 2" key="1">
    <citation type="submission" date="2020-03" db="EMBL/GenBank/DDBJ databases">
        <title>Sequencing the genomes of 1000 actinobacteria strains.</title>
        <authorList>
            <person name="Klenk H.-P."/>
        </authorList>
    </citation>
    <scope>NUCLEOTIDE SEQUENCE [LARGE SCALE GENOMIC DNA]</scope>
    <source>
        <strain evidence="1 2">DSM 45685</strain>
    </source>
</reference>
<keyword evidence="2" id="KW-1185">Reference proteome</keyword>
<sequence>MQVVAVWLLAFVGGAVAAAVVVLLADRVADRLYTTWRRPCPQCIRCDDHS</sequence>
<name>A0A7X5UMT6_9PSEU</name>
<dbReference type="RefSeq" id="WP_208415558.1">
    <property type="nucleotide sequence ID" value="NZ_JAAOYM010000001.1"/>
</dbReference>
<evidence type="ECO:0000313" key="2">
    <source>
        <dbReference type="Proteomes" id="UP000545493"/>
    </source>
</evidence>
<accession>A0A7X5UMT6</accession>